<dbReference type="AlphaFoldDB" id="A0A484HDZ7"/>
<name>A0A484HDZ7_9BACT</name>
<reference evidence="1" key="1">
    <citation type="submission" date="2019-01" db="EMBL/GenBank/DDBJ databases">
        <authorList>
            <consortium name="Genoscope - CEA"/>
            <person name="William W."/>
        </authorList>
    </citation>
    <scope>NUCLEOTIDE SEQUENCE</scope>
    <source>
        <strain evidence="1">CR-1</strain>
    </source>
</reference>
<evidence type="ECO:0008006" key="2">
    <source>
        <dbReference type="Google" id="ProtNLM"/>
    </source>
</evidence>
<sequence>MNLYFLVEGRRTEKKVYRAWIGYVFPQLTEAGKIEDVHSNHYFIMAGYGYPSYRQRIRESLRDIAGWGNIDHFFICVDCEEETPESKIREIKEIVSEGEHVSNCHVMVQNCCMETWFLGNRRIMKRNPVGEALREYKKFYDVSRDDPEDMGRPADYKFRAHFHEAYLKAMLRERGLRYSKSKPGIVMERPYFQELADRNIETGHMPTFGKLIRLWKKMGGDIPVRQQSA</sequence>
<dbReference type="EMBL" id="CAACVI010000009">
    <property type="protein sequence ID" value="VEN73426.1"/>
    <property type="molecule type" value="Genomic_DNA"/>
</dbReference>
<protein>
    <recommendedName>
        <fullName evidence="2">RloB domain-containing protein</fullName>
    </recommendedName>
</protein>
<accession>A0A484HDZ7</accession>
<proteinExistence type="predicted"/>
<evidence type="ECO:0000313" key="1">
    <source>
        <dbReference type="EMBL" id="VEN73426.1"/>
    </source>
</evidence>
<gene>
    <name evidence="1" type="ORF">EPICR_170042</name>
</gene>
<organism evidence="1">
    <name type="scientific">uncultured Desulfobacteraceae bacterium</name>
    <dbReference type="NCBI Taxonomy" id="218296"/>
    <lineage>
        <taxon>Bacteria</taxon>
        <taxon>Pseudomonadati</taxon>
        <taxon>Thermodesulfobacteriota</taxon>
        <taxon>Desulfobacteria</taxon>
        <taxon>Desulfobacterales</taxon>
        <taxon>Desulfobacteraceae</taxon>
        <taxon>environmental samples</taxon>
    </lineage>
</organism>